<sequence>MAVVPVSTQLTAAELDQLKEEMARSLGMQDLILSERWPNPSSCLCDRLQENKLPLRSILSHV</sequence>
<dbReference type="AlphaFoldDB" id="A0AAV4LJL2"/>
<accession>A0AAV4LJL2</accession>
<name>A0AAV4LJL2_9BACL</name>
<dbReference type="Proteomes" id="UP001057291">
    <property type="component" value="Unassembled WGS sequence"/>
</dbReference>
<reference evidence="1" key="1">
    <citation type="journal article" date="2023" name="Int. J. Syst. Evol. Microbiol.">
        <title>Collibacillus ludicampi gen. nov., sp. nov., a new soil bacterium of the family Alicyclobacillaceae.</title>
        <authorList>
            <person name="Jojima T."/>
            <person name="Ioku Y."/>
            <person name="Fukuta Y."/>
            <person name="Shirasaka N."/>
            <person name="Matsumura Y."/>
            <person name="Mori M."/>
        </authorList>
    </citation>
    <scope>NUCLEOTIDE SEQUENCE</scope>
    <source>
        <strain evidence="1">TP075</strain>
    </source>
</reference>
<evidence type="ECO:0000313" key="2">
    <source>
        <dbReference type="Proteomes" id="UP001057291"/>
    </source>
</evidence>
<gene>
    <name evidence="1" type="ORF">DNHGIG_35990</name>
</gene>
<proteinExistence type="predicted"/>
<organism evidence="1 2">
    <name type="scientific">Collibacillus ludicampi</name>
    <dbReference type="NCBI Taxonomy" id="2771369"/>
    <lineage>
        <taxon>Bacteria</taxon>
        <taxon>Bacillati</taxon>
        <taxon>Bacillota</taxon>
        <taxon>Bacilli</taxon>
        <taxon>Bacillales</taxon>
        <taxon>Alicyclobacillaceae</taxon>
        <taxon>Collibacillus</taxon>
    </lineage>
</organism>
<keyword evidence="2" id="KW-1185">Reference proteome</keyword>
<protein>
    <submittedName>
        <fullName evidence="1">Uncharacterized protein</fullName>
    </submittedName>
</protein>
<dbReference type="EMBL" id="BOQE01000001">
    <property type="protein sequence ID" value="GIM48050.1"/>
    <property type="molecule type" value="Genomic_DNA"/>
</dbReference>
<comment type="caution">
    <text evidence="1">The sequence shown here is derived from an EMBL/GenBank/DDBJ whole genome shotgun (WGS) entry which is preliminary data.</text>
</comment>
<dbReference type="RefSeq" id="WP_282200963.1">
    <property type="nucleotide sequence ID" value="NZ_BOQE01000001.1"/>
</dbReference>
<evidence type="ECO:0000313" key="1">
    <source>
        <dbReference type="EMBL" id="GIM48050.1"/>
    </source>
</evidence>